<dbReference type="InterPro" id="IPR016102">
    <property type="entry name" value="Succinyl-CoA_synth-like"/>
</dbReference>
<dbReference type="SUPFAM" id="SSF55729">
    <property type="entry name" value="Acyl-CoA N-acyltransferases (Nat)"/>
    <property type="match status" value="1"/>
</dbReference>
<dbReference type="Gene3D" id="3.40.50.261">
    <property type="entry name" value="Succinyl-CoA synthetase domains"/>
    <property type="match status" value="2"/>
</dbReference>
<feature type="domain" description="N-acetyltransferase" evidence="1">
    <location>
        <begin position="38"/>
        <end position="190"/>
    </location>
</feature>
<dbReference type="PROSITE" id="PS51186">
    <property type="entry name" value="GNAT"/>
    <property type="match status" value="1"/>
</dbReference>
<dbReference type="SUPFAM" id="SSF51735">
    <property type="entry name" value="NAD(P)-binding Rossmann-fold domains"/>
    <property type="match status" value="1"/>
</dbReference>
<dbReference type="InterPro" id="IPR000182">
    <property type="entry name" value="GNAT_dom"/>
</dbReference>
<protein>
    <submittedName>
        <fullName evidence="2">Unannotated protein</fullName>
    </submittedName>
</protein>
<dbReference type="Gene3D" id="3.30.470.20">
    <property type="entry name" value="ATP-grasp fold, B domain"/>
    <property type="match status" value="1"/>
</dbReference>
<organism evidence="2">
    <name type="scientific">freshwater metagenome</name>
    <dbReference type="NCBI Taxonomy" id="449393"/>
    <lineage>
        <taxon>unclassified sequences</taxon>
        <taxon>metagenomes</taxon>
        <taxon>ecological metagenomes</taxon>
    </lineage>
</organism>
<dbReference type="Pfam" id="PF13549">
    <property type="entry name" value="ATP-grasp_5"/>
    <property type="match status" value="1"/>
</dbReference>
<dbReference type="Pfam" id="PF13607">
    <property type="entry name" value="Succ_CoA_lig"/>
    <property type="match status" value="1"/>
</dbReference>
<dbReference type="Gene3D" id="3.40.630.30">
    <property type="match status" value="1"/>
</dbReference>
<dbReference type="AlphaFoldDB" id="A0A6J7GQ41"/>
<reference evidence="2" key="1">
    <citation type="submission" date="2020-05" db="EMBL/GenBank/DDBJ databases">
        <authorList>
            <person name="Chiriac C."/>
            <person name="Salcher M."/>
            <person name="Ghai R."/>
            <person name="Kavagutti S V."/>
        </authorList>
    </citation>
    <scope>NUCLEOTIDE SEQUENCE</scope>
</reference>
<evidence type="ECO:0000259" key="1">
    <source>
        <dbReference type="PROSITE" id="PS51186"/>
    </source>
</evidence>
<dbReference type="Pfam" id="PF13380">
    <property type="entry name" value="CoA_binding_2"/>
    <property type="match status" value="1"/>
</dbReference>
<dbReference type="PANTHER" id="PTHR42793:SF1">
    <property type="entry name" value="PEPTIDYL-LYSINE N-ACETYLTRANSFERASE PATZ"/>
    <property type="match status" value="1"/>
</dbReference>
<dbReference type="Pfam" id="PF00583">
    <property type="entry name" value="Acetyltransf_1"/>
    <property type="match status" value="1"/>
</dbReference>
<dbReference type="GO" id="GO:0016747">
    <property type="term" value="F:acyltransferase activity, transferring groups other than amino-acyl groups"/>
    <property type="evidence" value="ECO:0007669"/>
    <property type="project" value="InterPro"/>
</dbReference>
<dbReference type="InterPro" id="IPR003781">
    <property type="entry name" value="CoA-bd"/>
</dbReference>
<dbReference type="CDD" id="cd04301">
    <property type="entry name" value="NAT_SF"/>
    <property type="match status" value="1"/>
</dbReference>
<dbReference type="InterPro" id="IPR032875">
    <property type="entry name" value="Succ_CoA_lig_flav_dom"/>
</dbReference>
<sequence length="814" mass="87137">MRCTEGADNPGVHNGCMASVGYPIEWEADVVLSNGRPVHLRPIIPSDAPLLQDFHQQLSAETIYLRFFTSKPELSARELAHFSEVDYSDRVAFVALVNEEIVGVGRYDRVNDQDAEIAFNIRDDYQGRGLGSVFLEHLAAAARDRGITRFIAEVLPSNRRMINTFKEAGYSVTQRFEDDVLAISFAIASTEQSRAVSIAREHRAEARSVNLLMTPSTVAVIGASRSATNVGRQVVENLQHGGFGGRIIAVHLSETVVAGIQCVRTLQGQGIVDLAVVAVPADQVMDVVIDAADAGISGLIVLSRGFGDAGQAGAQKQAELLAFCRARGIRLVGPNALGLINTDPAVNLNVSLARNMPTSGSLGFFSQSGALGGTILGRLARRGLGVSAFVSAGNRADISGNDFLQYWESDPRTKAILLYLESFGNPRKFVRLVRRIASRKPVLMVRVGGSGTNLPSGHRAERTFLSEHAVESILQGAGPIVLDSIEEMLNLAGVIDSQPLPMDAGIGVVGNSEALMVLAGNAAHRAGCEISAGPIVIPTANDPDVYRESVRRVLTEDVVGALLLIHVPGTHGSPDDAIRLMLLEEGHAASKPVIAVMQGSVDGFQVIDGIPTFLDVEDAMIALARLQNFDHWRSTQAQDPEPPDDVDQETIDRIITTTLKSGDTHLTDRDARELLDAAGICLNEIPASALIGRGCTLTLVVDPQFGPVCGVGVADPMAAVLDDVVYRLAPMHPAHAIDAVQEVRAFALVGGAVLAMEYAQILHRLSWLTEWAPEIALVSVADLRFLGDQRTASISITLNPNPSIFDPRVRRMAG</sequence>
<gene>
    <name evidence="2" type="ORF">UFOPK3576_00788</name>
</gene>
<evidence type="ECO:0000313" key="2">
    <source>
        <dbReference type="EMBL" id="CAB4906383.1"/>
    </source>
</evidence>
<dbReference type="Gene3D" id="3.40.50.720">
    <property type="entry name" value="NAD(P)-binding Rossmann-like Domain"/>
    <property type="match status" value="1"/>
</dbReference>
<proteinExistence type="predicted"/>
<dbReference type="SUPFAM" id="SSF52210">
    <property type="entry name" value="Succinyl-CoA synthetase domains"/>
    <property type="match status" value="2"/>
</dbReference>
<dbReference type="InterPro" id="IPR036291">
    <property type="entry name" value="NAD(P)-bd_dom_sf"/>
</dbReference>
<dbReference type="InterPro" id="IPR016181">
    <property type="entry name" value="Acyl_CoA_acyltransferase"/>
</dbReference>
<accession>A0A6J7GQ41</accession>
<dbReference type="EMBL" id="CAFBMO010000026">
    <property type="protein sequence ID" value="CAB4906383.1"/>
    <property type="molecule type" value="Genomic_DNA"/>
</dbReference>
<dbReference type="SMART" id="SM00881">
    <property type="entry name" value="CoA_binding"/>
    <property type="match status" value="1"/>
</dbReference>
<name>A0A6J7GQ41_9ZZZZ</name>
<dbReference type="PANTHER" id="PTHR42793">
    <property type="entry name" value="COA BINDING DOMAIN CONTAINING PROTEIN"/>
    <property type="match status" value="1"/>
</dbReference>